<gene>
    <name evidence="3" type="ORF">MM415A00246_0010</name>
    <name evidence="2" type="ORF">TM448A02323_0009</name>
    <name evidence="4" type="ORF">TM448B04934_0008</name>
</gene>
<sequence>MGTTYLGWQVRKITIEELEANLEMAIERYTEKFRKRPNIVVCNEAVIQMMPNIEGIEVRKGNVQEKVFLLGNDEEDNKHIIDLEIPEVTRRGTKRIRSQPSINSTDKRSKRNRHKNKRKDARGRSSS</sequence>
<feature type="compositionally biased region" description="Basic residues" evidence="1">
    <location>
        <begin position="108"/>
        <end position="121"/>
    </location>
</feature>
<evidence type="ECO:0000313" key="3">
    <source>
        <dbReference type="EMBL" id="QJA83888.1"/>
    </source>
</evidence>
<dbReference type="AlphaFoldDB" id="A0A6H1ZV95"/>
<evidence type="ECO:0000256" key="1">
    <source>
        <dbReference type="SAM" id="MobiDB-lite"/>
    </source>
</evidence>
<feature type="region of interest" description="Disordered" evidence="1">
    <location>
        <begin position="89"/>
        <end position="127"/>
    </location>
</feature>
<dbReference type="EMBL" id="MT144293">
    <property type="protein sequence ID" value="QJA51853.1"/>
    <property type="molecule type" value="Genomic_DNA"/>
</dbReference>
<dbReference type="EMBL" id="MT142520">
    <property type="protein sequence ID" value="QJA83888.1"/>
    <property type="molecule type" value="Genomic_DNA"/>
</dbReference>
<reference evidence="2" key="1">
    <citation type="submission" date="2020-03" db="EMBL/GenBank/DDBJ databases">
        <title>The deep terrestrial virosphere.</title>
        <authorList>
            <person name="Holmfeldt K."/>
            <person name="Nilsson E."/>
            <person name="Simone D."/>
            <person name="Lopez-Fernandez M."/>
            <person name="Wu X."/>
            <person name="de Brujin I."/>
            <person name="Lundin D."/>
            <person name="Andersson A."/>
            <person name="Bertilsson S."/>
            <person name="Dopson M."/>
        </authorList>
    </citation>
    <scope>NUCLEOTIDE SEQUENCE</scope>
    <source>
        <strain evidence="3">MM415A00246</strain>
        <strain evidence="2">TM448A02323</strain>
        <strain evidence="4">TM448B04934</strain>
    </source>
</reference>
<organism evidence="2">
    <name type="scientific">viral metagenome</name>
    <dbReference type="NCBI Taxonomy" id="1070528"/>
    <lineage>
        <taxon>unclassified sequences</taxon>
        <taxon>metagenomes</taxon>
        <taxon>organismal metagenomes</taxon>
    </lineage>
</organism>
<name>A0A6H1ZV95_9ZZZZ</name>
<proteinExistence type="predicted"/>
<accession>A0A6H1ZV95</accession>
<protein>
    <submittedName>
        <fullName evidence="2">Uncharacterized protein</fullName>
    </submittedName>
</protein>
<evidence type="ECO:0000313" key="2">
    <source>
        <dbReference type="EMBL" id="QJA51853.1"/>
    </source>
</evidence>
<evidence type="ECO:0000313" key="4">
    <source>
        <dbReference type="EMBL" id="QJI03724.1"/>
    </source>
</evidence>
<dbReference type="EMBL" id="MT145113">
    <property type="protein sequence ID" value="QJI03724.1"/>
    <property type="molecule type" value="Genomic_DNA"/>
</dbReference>